<dbReference type="RefSeq" id="WP_072723551.1">
    <property type="nucleotide sequence ID" value="NZ_FQXH01000007.1"/>
</dbReference>
<dbReference type="OrthoDB" id="2087884at2"/>
<proteinExistence type="predicted"/>
<evidence type="ECO:0000313" key="1">
    <source>
        <dbReference type="EMBL" id="SHH05686.1"/>
    </source>
</evidence>
<dbReference type="EMBL" id="FQXH01000007">
    <property type="protein sequence ID" value="SHH05686.1"/>
    <property type="molecule type" value="Genomic_DNA"/>
</dbReference>
<accession>A0A1M5PVM6</accession>
<dbReference type="Proteomes" id="UP000242520">
    <property type="component" value="Unassembled WGS sequence"/>
</dbReference>
<protein>
    <submittedName>
        <fullName evidence="1">Uncharacterized protein</fullName>
    </submittedName>
</protein>
<keyword evidence="2" id="KW-1185">Reference proteome</keyword>
<gene>
    <name evidence="1" type="ORF">SAMN02744040_00621</name>
</gene>
<reference evidence="2" key="1">
    <citation type="submission" date="2016-11" db="EMBL/GenBank/DDBJ databases">
        <authorList>
            <person name="Varghese N."/>
            <person name="Submissions S."/>
        </authorList>
    </citation>
    <scope>NUCLEOTIDE SEQUENCE [LARGE SCALE GENOMIC DNA]</scope>
    <source>
        <strain evidence="2">DSM 15285</strain>
    </source>
</reference>
<evidence type="ECO:0000313" key="2">
    <source>
        <dbReference type="Proteomes" id="UP000242520"/>
    </source>
</evidence>
<organism evidence="1 2">
    <name type="scientific">Tepidibacter thalassicus DSM 15285</name>
    <dbReference type="NCBI Taxonomy" id="1123350"/>
    <lineage>
        <taxon>Bacteria</taxon>
        <taxon>Bacillati</taxon>
        <taxon>Bacillota</taxon>
        <taxon>Clostridia</taxon>
        <taxon>Peptostreptococcales</taxon>
        <taxon>Peptostreptococcaceae</taxon>
        <taxon>Tepidibacter</taxon>
    </lineage>
</organism>
<sequence>MANKYVQFDYFQIFCAIKNENGDIIENRYDITGILEKASTLTAKDTTQNYRGEKARIQTVKYHDSDKVWEIQFLRLRENCPPGIADEDGEYEIIALDDDKYVGEFASALYDKEECILVFHRNRNSLTPSGIEEYLNKVIDNKNILIKLKPIISRRDVKEMLKGKIYRTISFGLSTDDLNEINEESHLGGLLKSFLKYKGANLKVEIYLGNVKRDRTLAPGLIDEAIDELHDLKATSKLEVKFKNNPDTITEKVDLLNDRVKDTEKFEVDKQNPLTHEKVYPILKRCYLKRKNNNDIF</sequence>
<dbReference type="Pfam" id="PF20505">
    <property type="entry name" value="DUF6731"/>
    <property type="match status" value="1"/>
</dbReference>
<name>A0A1M5PVM6_9FIRM</name>
<dbReference type="STRING" id="1123350.SAMN02744040_00621"/>
<dbReference type="InterPro" id="IPR046618">
    <property type="entry name" value="DUF6731"/>
</dbReference>
<dbReference type="AlphaFoldDB" id="A0A1M5PVM6"/>